<protein>
    <submittedName>
        <fullName evidence="1">Uncharacterized protein</fullName>
    </submittedName>
</protein>
<dbReference type="EMBL" id="BK015137">
    <property type="protein sequence ID" value="DAD92488.1"/>
    <property type="molecule type" value="Genomic_DNA"/>
</dbReference>
<sequence>MYNDTITLFCRHENKQKDVTWYPYVLHGVNLNMDAAAIVAKYGAESQDSVVLNIRYTEKNGLKMIGGKQWLPPKEWHRKTENQAETLTFTSGQEFDFFYVGKWGDESPVSDSDYGIDGFYDYMNAKYDYVYAITSVAQYSVIPHFEIMAK</sequence>
<reference evidence="1" key="1">
    <citation type="journal article" date="2021" name="Proc. Natl. Acad. Sci. U.S.A.">
        <title>A Catalog of Tens of Thousands of Viruses from Human Metagenomes Reveals Hidden Associations with Chronic Diseases.</title>
        <authorList>
            <person name="Tisza M.J."/>
            <person name="Buck C.B."/>
        </authorList>
    </citation>
    <scope>NUCLEOTIDE SEQUENCE</scope>
    <source>
        <strain evidence="1">CtOyJ30</strain>
    </source>
</reference>
<evidence type="ECO:0000313" key="1">
    <source>
        <dbReference type="EMBL" id="DAD92488.1"/>
    </source>
</evidence>
<organism evidence="1">
    <name type="scientific">Siphoviridae sp. ctOyJ30</name>
    <dbReference type="NCBI Taxonomy" id="2826317"/>
    <lineage>
        <taxon>Viruses</taxon>
        <taxon>Duplodnaviria</taxon>
        <taxon>Heunggongvirae</taxon>
        <taxon>Uroviricota</taxon>
        <taxon>Caudoviricetes</taxon>
    </lineage>
</organism>
<accession>A0A8S5NE40</accession>
<name>A0A8S5NE40_9CAUD</name>
<proteinExistence type="predicted"/>